<proteinExistence type="predicted"/>
<evidence type="ECO:0000256" key="1">
    <source>
        <dbReference type="SAM" id="MobiDB-lite"/>
    </source>
</evidence>
<dbReference type="PANTHER" id="PTHR34200:SF2">
    <property type="entry name" value="TRANSMEMBRANE PROTEIN"/>
    <property type="match status" value="1"/>
</dbReference>
<feature type="compositionally biased region" description="Basic and acidic residues" evidence="1">
    <location>
        <begin position="99"/>
        <end position="108"/>
    </location>
</feature>
<dbReference type="Proteomes" id="UP000237347">
    <property type="component" value="Unassembled WGS sequence"/>
</dbReference>
<evidence type="ECO:0000256" key="2">
    <source>
        <dbReference type="SAM" id="Phobius"/>
    </source>
</evidence>
<dbReference type="EMBL" id="PKMF04000042">
    <property type="protein sequence ID" value="KAK7855818.1"/>
    <property type="molecule type" value="Genomic_DNA"/>
</dbReference>
<feature type="compositionally biased region" description="Acidic residues" evidence="1">
    <location>
        <begin position="240"/>
        <end position="250"/>
    </location>
</feature>
<keyword evidence="2" id="KW-0472">Membrane</keyword>
<keyword evidence="2" id="KW-0812">Transmembrane</keyword>
<evidence type="ECO:0000313" key="4">
    <source>
        <dbReference type="EMBL" id="KAK7855818.1"/>
    </source>
</evidence>
<feature type="signal peptide" evidence="3">
    <location>
        <begin position="1"/>
        <end position="24"/>
    </location>
</feature>
<feature type="transmembrane region" description="Helical" evidence="2">
    <location>
        <begin position="186"/>
        <end position="204"/>
    </location>
</feature>
<name>A0AAW0LXQ6_QUESU</name>
<feature type="chain" id="PRO_5043452146" evidence="3">
    <location>
        <begin position="25"/>
        <end position="286"/>
    </location>
</feature>
<evidence type="ECO:0000313" key="5">
    <source>
        <dbReference type="Proteomes" id="UP000237347"/>
    </source>
</evidence>
<evidence type="ECO:0000256" key="3">
    <source>
        <dbReference type="SAM" id="SignalP"/>
    </source>
</evidence>
<dbReference type="AlphaFoldDB" id="A0AAW0LXQ6"/>
<keyword evidence="5" id="KW-1185">Reference proteome</keyword>
<keyword evidence="3" id="KW-0732">Signal</keyword>
<reference evidence="4 5" key="1">
    <citation type="journal article" date="2018" name="Sci. Data">
        <title>The draft genome sequence of cork oak.</title>
        <authorList>
            <person name="Ramos A.M."/>
            <person name="Usie A."/>
            <person name="Barbosa P."/>
            <person name="Barros P.M."/>
            <person name="Capote T."/>
            <person name="Chaves I."/>
            <person name="Simoes F."/>
            <person name="Abreu I."/>
            <person name="Carrasquinho I."/>
            <person name="Faro C."/>
            <person name="Guimaraes J.B."/>
            <person name="Mendonca D."/>
            <person name="Nobrega F."/>
            <person name="Rodrigues L."/>
            <person name="Saibo N.J.M."/>
            <person name="Varela M.C."/>
            <person name="Egas C."/>
            <person name="Matos J."/>
            <person name="Miguel C.M."/>
            <person name="Oliveira M.M."/>
            <person name="Ricardo C.P."/>
            <person name="Goncalves S."/>
        </authorList>
    </citation>
    <scope>NUCLEOTIDE SEQUENCE [LARGE SCALE GENOMIC DNA]</scope>
    <source>
        <strain evidence="5">cv. HL8</strain>
    </source>
</reference>
<dbReference type="PANTHER" id="PTHR34200">
    <property type="entry name" value="DENTIN SIALOPHOSPHOPROTEIN-LIKE ISOFORM X1"/>
    <property type="match status" value="1"/>
</dbReference>
<comment type="caution">
    <text evidence="4">The sequence shown here is derived from an EMBL/GenBank/DDBJ whole genome shotgun (WGS) entry which is preliminary data.</text>
</comment>
<accession>A0AAW0LXQ6</accession>
<gene>
    <name evidence="4" type="ORF">CFP56_026444</name>
</gene>
<feature type="compositionally biased region" description="Polar residues" evidence="1">
    <location>
        <begin position="265"/>
        <end position="274"/>
    </location>
</feature>
<keyword evidence="2" id="KW-1133">Transmembrane helix</keyword>
<protein>
    <submittedName>
        <fullName evidence="4">Uncharacterized protein</fullName>
    </submittedName>
</protein>
<sequence length="286" mass="30622">MGKNPLLATFLLLLFLTVADVSDASLLFKFRKLIGSAPNNSASVSPSPSPVPVDNKVDPNPAAGGSHNKKSEPPPPVVDPNKGSGKKDSDTGPPSDPNVEEKKDSHEKCSALERTCKAEPNMTACIKEFQPGSKELINISLTYDKSYKIILHTGTGECVLPVTPPGEGNSIFILPSYDKLLTPVNGAYFLILTVLVFGGTWACCKFRKKSPHGGVPYQELEMGLPEESVSAINVETAEGWDEGWDDDWDGDNAVKSPGGRHVGSISANGLTSRSSNKDGWENDWNA</sequence>
<feature type="region of interest" description="Disordered" evidence="1">
    <location>
        <begin position="240"/>
        <end position="286"/>
    </location>
</feature>
<organism evidence="4 5">
    <name type="scientific">Quercus suber</name>
    <name type="common">Cork oak</name>
    <dbReference type="NCBI Taxonomy" id="58331"/>
    <lineage>
        <taxon>Eukaryota</taxon>
        <taxon>Viridiplantae</taxon>
        <taxon>Streptophyta</taxon>
        <taxon>Embryophyta</taxon>
        <taxon>Tracheophyta</taxon>
        <taxon>Spermatophyta</taxon>
        <taxon>Magnoliopsida</taxon>
        <taxon>eudicotyledons</taxon>
        <taxon>Gunneridae</taxon>
        <taxon>Pentapetalae</taxon>
        <taxon>rosids</taxon>
        <taxon>fabids</taxon>
        <taxon>Fagales</taxon>
        <taxon>Fagaceae</taxon>
        <taxon>Quercus</taxon>
    </lineage>
</organism>
<feature type="region of interest" description="Disordered" evidence="1">
    <location>
        <begin position="38"/>
        <end position="108"/>
    </location>
</feature>
<feature type="compositionally biased region" description="Low complexity" evidence="1">
    <location>
        <begin position="38"/>
        <end position="62"/>
    </location>
</feature>